<keyword evidence="3" id="KW-1185">Reference proteome</keyword>
<feature type="region of interest" description="Disordered" evidence="1">
    <location>
        <begin position="107"/>
        <end position="155"/>
    </location>
</feature>
<dbReference type="AlphaFoldDB" id="A0A2J6PXK1"/>
<proteinExistence type="predicted"/>
<dbReference type="OrthoDB" id="3536671at2759"/>
<sequence length="274" mass="30533">MVRISMRVRAARGFDSFFAGATLSGSRVGRGGGVWNMPRPKDPLSRRGRGKGSSKTSTYALNWTQFDSSAPAPDLLQQFRANLDIRHNSQPTFVSTHFTVALPNDNNMAMANPSHGPSSPPRLRLQTGRPRRLSKFTEGSELTRPELLQRTPTSNSHFFHILSEMDAHEARKHSPTSPPNQIPSHPHQQHRHSHRNSNSSSTSSVENFGRRSLDKERLGEREFGAKEGRRSITFGRKSLDERPLDLSGKMKGFKGRLRAFTGGRVGDVKPYPGT</sequence>
<feature type="region of interest" description="Disordered" evidence="1">
    <location>
        <begin position="31"/>
        <end position="56"/>
    </location>
</feature>
<dbReference type="EMBL" id="KZ613492">
    <property type="protein sequence ID" value="PMD18759.1"/>
    <property type="molecule type" value="Genomic_DNA"/>
</dbReference>
<dbReference type="Proteomes" id="UP000235672">
    <property type="component" value="Unassembled WGS sequence"/>
</dbReference>
<evidence type="ECO:0000313" key="3">
    <source>
        <dbReference type="Proteomes" id="UP000235672"/>
    </source>
</evidence>
<gene>
    <name evidence="2" type="ORF">NA56DRAFT_706283</name>
</gene>
<reference evidence="2 3" key="1">
    <citation type="submission" date="2016-05" db="EMBL/GenBank/DDBJ databases">
        <title>A degradative enzymes factory behind the ericoid mycorrhizal symbiosis.</title>
        <authorList>
            <consortium name="DOE Joint Genome Institute"/>
            <person name="Martino E."/>
            <person name="Morin E."/>
            <person name="Grelet G."/>
            <person name="Kuo A."/>
            <person name="Kohler A."/>
            <person name="Daghino S."/>
            <person name="Barry K."/>
            <person name="Choi C."/>
            <person name="Cichocki N."/>
            <person name="Clum A."/>
            <person name="Copeland A."/>
            <person name="Hainaut M."/>
            <person name="Haridas S."/>
            <person name="Labutti K."/>
            <person name="Lindquist E."/>
            <person name="Lipzen A."/>
            <person name="Khouja H.-R."/>
            <person name="Murat C."/>
            <person name="Ohm R."/>
            <person name="Olson A."/>
            <person name="Spatafora J."/>
            <person name="Veneault-Fourrey C."/>
            <person name="Henrissat B."/>
            <person name="Grigoriev I."/>
            <person name="Martin F."/>
            <person name="Perotto S."/>
        </authorList>
    </citation>
    <scope>NUCLEOTIDE SEQUENCE [LARGE SCALE GENOMIC DNA]</scope>
    <source>
        <strain evidence="2 3">UAMH 7357</strain>
    </source>
</reference>
<name>A0A2J6PXK1_9HELO</name>
<feature type="compositionally biased region" description="Basic and acidic residues" evidence="1">
    <location>
        <begin position="208"/>
        <end position="230"/>
    </location>
</feature>
<feature type="region of interest" description="Disordered" evidence="1">
    <location>
        <begin position="167"/>
        <end position="249"/>
    </location>
</feature>
<protein>
    <submittedName>
        <fullName evidence="2">Uncharacterized protein</fullName>
    </submittedName>
</protein>
<organism evidence="2 3">
    <name type="scientific">Hyaloscypha hepaticicola</name>
    <dbReference type="NCBI Taxonomy" id="2082293"/>
    <lineage>
        <taxon>Eukaryota</taxon>
        <taxon>Fungi</taxon>
        <taxon>Dikarya</taxon>
        <taxon>Ascomycota</taxon>
        <taxon>Pezizomycotina</taxon>
        <taxon>Leotiomycetes</taxon>
        <taxon>Helotiales</taxon>
        <taxon>Hyaloscyphaceae</taxon>
        <taxon>Hyaloscypha</taxon>
    </lineage>
</organism>
<evidence type="ECO:0000256" key="1">
    <source>
        <dbReference type="SAM" id="MobiDB-lite"/>
    </source>
</evidence>
<evidence type="ECO:0000313" key="2">
    <source>
        <dbReference type="EMBL" id="PMD18759.1"/>
    </source>
</evidence>
<accession>A0A2J6PXK1</accession>